<dbReference type="GO" id="GO:0005634">
    <property type="term" value="C:nucleus"/>
    <property type="evidence" value="ECO:0007669"/>
    <property type="project" value="TreeGrafter"/>
</dbReference>
<reference evidence="2" key="2">
    <citation type="submission" date="2020-11" db="EMBL/GenBank/DDBJ databases">
        <authorList>
            <person name="McCartney M.A."/>
            <person name="Auch B."/>
            <person name="Kono T."/>
            <person name="Mallez S."/>
            <person name="Becker A."/>
            <person name="Gohl D.M."/>
            <person name="Silverstein K.A.T."/>
            <person name="Koren S."/>
            <person name="Bechman K.B."/>
            <person name="Herman A."/>
            <person name="Abrahante J.E."/>
            <person name="Garbe J."/>
        </authorList>
    </citation>
    <scope>NUCLEOTIDE SEQUENCE</scope>
    <source>
        <strain evidence="2">Duluth1</strain>
        <tissue evidence="2">Whole animal</tissue>
    </source>
</reference>
<sequence length="135" mass="15393">MGAEKLKALFPDAFVLALTATATKALQKQIARELQLREPNLITTSIDRPNIKFEVKRRPSVTSGTNVEKTYDFIFGDVLKELNEKLDNYPKTTIYTKLKWCGYGYEEVTRPSIDDELNQSLLQQFVAQLVPVQPK</sequence>
<evidence type="ECO:0000313" key="2">
    <source>
        <dbReference type="EMBL" id="KAH3694233.1"/>
    </source>
</evidence>
<name>A0A9D3Y5F5_DREPO</name>
<dbReference type="PANTHER" id="PTHR13710">
    <property type="entry name" value="DNA HELICASE RECQ FAMILY MEMBER"/>
    <property type="match status" value="1"/>
</dbReference>
<dbReference type="GO" id="GO:0043138">
    <property type="term" value="F:3'-5' DNA helicase activity"/>
    <property type="evidence" value="ECO:0007669"/>
    <property type="project" value="TreeGrafter"/>
</dbReference>
<evidence type="ECO:0000256" key="1">
    <source>
        <dbReference type="ARBA" id="ARBA00005446"/>
    </source>
</evidence>
<dbReference type="GO" id="GO:0000724">
    <property type="term" value="P:double-strand break repair via homologous recombination"/>
    <property type="evidence" value="ECO:0007669"/>
    <property type="project" value="TreeGrafter"/>
</dbReference>
<dbReference type="GO" id="GO:0005737">
    <property type="term" value="C:cytoplasm"/>
    <property type="evidence" value="ECO:0007669"/>
    <property type="project" value="TreeGrafter"/>
</dbReference>
<evidence type="ECO:0000313" key="3">
    <source>
        <dbReference type="Proteomes" id="UP000828390"/>
    </source>
</evidence>
<gene>
    <name evidence="2" type="ORF">DPMN_081673</name>
</gene>
<dbReference type="Proteomes" id="UP000828390">
    <property type="component" value="Unassembled WGS sequence"/>
</dbReference>
<dbReference type="PANTHER" id="PTHR13710:SF120">
    <property type="entry name" value="BIFUNCTIONAL 3'-5' EXONUCLEASE_ATP-DEPENDENT HELICASE WRN"/>
    <property type="match status" value="1"/>
</dbReference>
<dbReference type="GO" id="GO:0009378">
    <property type="term" value="F:four-way junction helicase activity"/>
    <property type="evidence" value="ECO:0007669"/>
    <property type="project" value="TreeGrafter"/>
</dbReference>
<dbReference type="EMBL" id="JAIWYP010000016">
    <property type="protein sequence ID" value="KAH3694233.1"/>
    <property type="molecule type" value="Genomic_DNA"/>
</dbReference>
<organism evidence="2 3">
    <name type="scientific">Dreissena polymorpha</name>
    <name type="common">Zebra mussel</name>
    <name type="synonym">Mytilus polymorpha</name>
    <dbReference type="NCBI Taxonomy" id="45954"/>
    <lineage>
        <taxon>Eukaryota</taxon>
        <taxon>Metazoa</taxon>
        <taxon>Spiralia</taxon>
        <taxon>Lophotrochozoa</taxon>
        <taxon>Mollusca</taxon>
        <taxon>Bivalvia</taxon>
        <taxon>Autobranchia</taxon>
        <taxon>Heteroconchia</taxon>
        <taxon>Euheterodonta</taxon>
        <taxon>Imparidentia</taxon>
        <taxon>Neoheterodontei</taxon>
        <taxon>Myida</taxon>
        <taxon>Dreissenoidea</taxon>
        <taxon>Dreissenidae</taxon>
        <taxon>Dreissena</taxon>
    </lineage>
</organism>
<protein>
    <submittedName>
        <fullName evidence="2">Uncharacterized protein</fullName>
    </submittedName>
</protein>
<reference evidence="2" key="1">
    <citation type="journal article" date="2019" name="bioRxiv">
        <title>The Genome of the Zebra Mussel, Dreissena polymorpha: A Resource for Invasive Species Research.</title>
        <authorList>
            <person name="McCartney M.A."/>
            <person name="Auch B."/>
            <person name="Kono T."/>
            <person name="Mallez S."/>
            <person name="Zhang Y."/>
            <person name="Obille A."/>
            <person name="Becker A."/>
            <person name="Abrahante J.E."/>
            <person name="Garbe J."/>
            <person name="Badalamenti J.P."/>
            <person name="Herman A."/>
            <person name="Mangelson H."/>
            <person name="Liachko I."/>
            <person name="Sullivan S."/>
            <person name="Sone E.D."/>
            <person name="Koren S."/>
            <person name="Silverstein K.A.T."/>
            <person name="Beckman K.B."/>
            <person name="Gohl D.M."/>
        </authorList>
    </citation>
    <scope>NUCLEOTIDE SEQUENCE</scope>
    <source>
        <strain evidence="2">Duluth1</strain>
        <tissue evidence="2">Whole animal</tissue>
    </source>
</reference>
<dbReference type="AlphaFoldDB" id="A0A9D3Y5F5"/>
<accession>A0A9D3Y5F5</accession>
<proteinExistence type="inferred from homology"/>
<comment type="caution">
    <text evidence="2">The sequence shown here is derived from an EMBL/GenBank/DDBJ whole genome shotgun (WGS) entry which is preliminary data.</text>
</comment>
<comment type="similarity">
    <text evidence="1">Belongs to the helicase family. RecQ subfamily.</text>
</comment>
<dbReference type="Gene3D" id="3.40.50.300">
    <property type="entry name" value="P-loop containing nucleotide triphosphate hydrolases"/>
    <property type="match status" value="1"/>
</dbReference>
<dbReference type="GO" id="GO:0005694">
    <property type="term" value="C:chromosome"/>
    <property type="evidence" value="ECO:0007669"/>
    <property type="project" value="TreeGrafter"/>
</dbReference>
<dbReference type="InterPro" id="IPR027417">
    <property type="entry name" value="P-loop_NTPase"/>
</dbReference>
<keyword evidence="3" id="KW-1185">Reference proteome</keyword>